<evidence type="ECO:0000313" key="3">
    <source>
        <dbReference type="EMBL" id="MDC3985401.1"/>
    </source>
</evidence>
<proteinExistence type="predicted"/>
<protein>
    <submittedName>
        <fullName evidence="3">FecR domain-containing protein</fullName>
    </submittedName>
</protein>
<reference evidence="3 4" key="1">
    <citation type="submission" date="2021-04" db="EMBL/GenBank/DDBJ databases">
        <title>Genome analysis of Polyangium sp.</title>
        <authorList>
            <person name="Li Y."/>
            <person name="Wang J."/>
        </authorList>
    </citation>
    <scope>NUCLEOTIDE SEQUENCE [LARGE SCALE GENOMIC DNA]</scope>
    <source>
        <strain evidence="3 4">SDU14</strain>
    </source>
</reference>
<dbReference type="Gene3D" id="2.60.120.1440">
    <property type="match status" value="1"/>
</dbReference>
<dbReference type="Proteomes" id="UP001151081">
    <property type="component" value="Unassembled WGS sequence"/>
</dbReference>
<organism evidence="3 4">
    <name type="scientific">Polyangium jinanense</name>
    <dbReference type="NCBI Taxonomy" id="2829994"/>
    <lineage>
        <taxon>Bacteria</taxon>
        <taxon>Pseudomonadati</taxon>
        <taxon>Myxococcota</taxon>
        <taxon>Polyangia</taxon>
        <taxon>Polyangiales</taxon>
        <taxon>Polyangiaceae</taxon>
        <taxon>Polyangium</taxon>
    </lineage>
</organism>
<dbReference type="AlphaFoldDB" id="A0A9X4AV79"/>
<evidence type="ECO:0000256" key="2">
    <source>
        <dbReference type="SAM" id="Phobius"/>
    </source>
</evidence>
<accession>A0A9X4AV79</accession>
<dbReference type="Gene3D" id="1.25.40.10">
    <property type="entry name" value="Tetratricopeptide repeat domain"/>
    <property type="match status" value="1"/>
</dbReference>
<feature type="transmembrane region" description="Helical" evidence="2">
    <location>
        <begin position="52"/>
        <end position="71"/>
    </location>
</feature>
<name>A0A9X4AV79_9BACT</name>
<dbReference type="EMBL" id="JAGTJJ010000028">
    <property type="protein sequence ID" value="MDC3985401.1"/>
    <property type="molecule type" value="Genomic_DNA"/>
</dbReference>
<keyword evidence="2" id="KW-1133">Transmembrane helix</keyword>
<evidence type="ECO:0000256" key="1">
    <source>
        <dbReference type="SAM" id="MobiDB-lite"/>
    </source>
</evidence>
<sequence>MDDEMKQRLERLGRAVADVSDASADRGALDAARSRFLAPTPQAPESARRKGIVAGLALAAACAGAFALYVATRTPALSFTVGASPVQGVAGDWIAAGETSLGLRFSEGSALTLAPGARVRVTETNPRGAAVLIESGAVHAEITHAHDDTRWALRAGPFEVRITGTAFDARWDPATETFEVAMMEGSVIATGPLLREGRALVPGERLRVSVRESKLEIQEARTATKSTNEPAPPGPSSVQTNPSAPILSPSASAAMPVAPVPEESSAQPGWRELASAGKYKDALAAAERAGFSQEVERASAADLFALADAARFAGSPARAREALMAARRRFGDRGRSAFLIGKIAADQQRSPGEAATWFETYLREEPGGQLAEQALGRLLEIRRRGDPAAARAIAKRYLARYPQGAYAALARSVLEP</sequence>
<feature type="compositionally biased region" description="Low complexity" evidence="1">
    <location>
        <begin position="242"/>
        <end position="264"/>
    </location>
</feature>
<keyword evidence="2" id="KW-0472">Membrane</keyword>
<keyword evidence="4" id="KW-1185">Reference proteome</keyword>
<feature type="region of interest" description="Disordered" evidence="1">
    <location>
        <begin position="219"/>
        <end position="268"/>
    </location>
</feature>
<evidence type="ECO:0000313" key="4">
    <source>
        <dbReference type="Proteomes" id="UP001151081"/>
    </source>
</evidence>
<keyword evidence="2" id="KW-0812">Transmembrane</keyword>
<dbReference type="RefSeq" id="WP_272426352.1">
    <property type="nucleotide sequence ID" value="NZ_JAGTJJ010000028.1"/>
</dbReference>
<dbReference type="InterPro" id="IPR011990">
    <property type="entry name" value="TPR-like_helical_dom_sf"/>
</dbReference>
<gene>
    <name evidence="3" type="ORF">KEG57_33290</name>
</gene>
<comment type="caution">
    <text evidence="3">The sequence shown here is derived from an EMBL/GenBank/DDBJ whole genome shotgun (WGS) entry which is preliminary data.</text>
</comment>